<dbReference type="Proteomes" id="UP000295129">
    <property type="component" value="Unassembled WGS sequence"/>
</dbReference>
<feature type="binding site" evidence="13">
    <location>
        <position position="277"/>
    </location>
    <ligand>
        <name>NADPH</name>
        <dbReference type="ChEBI" id="CHEBI:57783"/>
    </ligand>
</feature>
<organism evidence="20 21">
    <name type="scientific">Azoarcus indigens</name>
    <dbReference type="NCBI Taxonomy" id="29545"/>
    <lineage>
        <taxon>Bacteria</taxon>
        <taxon>Pseudomonadati</taxon>
        <taxon>Pseudomonadota</taxon>
        <taxon>Betaproteobacteria</taxon>
        <taxon>Rhodocyclales</taxon>
        <taxon>Zoogloeaceae</taxon>
        <taxon>Azoarcus</taxon>
    </lineage>
</organism>
<dbReference type="FunFam" id="1.10.1040.10:FF:000001">
    <property type="entry name" value="Glycerol-3-phosphate dehydrogenase [NAD(P)+]"/>
    <property type="match status" value="1"/>
</dbReference>
<keyword evidence="4 13" id="KW-0560">Oxidoreductase</keyword>
<evidence type="ECO:0000256" key="8">
    <source>
        <dbReference type="ARBA" id="ARBA00023264"/>
    </source>
</evidence>
<feature type="binding site" evidence="13">
    <location>
        <position position="103"/>
    </location>
    <ligand>
        <name>sn-glycerol 3-phosphate</name>
        <dbReference type="ChEBI" id="CHEBI:57597"/>
    </ligand>
</feature>
<dbReference type="PANTHER" id="PTHR11728:SF1">
    <property type="entry name" value="GLYCEROL-3-PHOSPHATE DEHYDROGENASE [NAD(+)] 2, CHLOROPLASTIC"/>
    <property type="match status" value="1"/>
</dbReference>
<dbReference type="NCBIfam" id="NF000940">
    <property type="entry name" value="PRK00094.1-2"/>
    <property type="match status" value="1"/>
</dbReference>
<feature type="binding site" evidence="13">
    <location>
        <position position="11"/>
    </location>
    <ligand>
        <name>NADPH</name>
        <dbReference type="ChEBI" id="CHEBI:57783"/>
    </ligand>
</feature>
<feature type="binding site" evidence="13">
    <location>
        <position position="252"/>
    </location>
    <ligand>
        <name>sn-glycerol 3-phosphate</name>
        <dbReference type="ChEBI" id="CHEBI:57597"/>
    </ligand>
</feature>
<evidence type="ECO:0000256" key="17">
    <source>
        <dbReference type="RuleBase" id="RU000437"/>
    </source>
</evidence>
<dbReference type="PIRSF" id="PIRSF000114">
    <property type="entry name" value="Glycerol-3-P_dh"/>
    <property type="match status" value="1"/>
</dbReference>
<dbReference type="EC" id="1.1.1.94" evidence="10 13"/>
<dbReference type="GO" id="GO:0141152">
    <property type="term" value="F:glycerol-3-phosphate dehydrogenase (NAD+) activity"/>
    <property type="evidence" value="ECO:0007669"/>
    <property type="project" value="RHEA"/>
</dbReference>
<dbReference type="PROSITE" id="PS00957">
    <property type="entry name" value="NAD_G3PDH"/>
    <property type="match status" value="1"/>
</dbReference>
<feature type="binding site" evidence="15">
    <location>
        <begin position="251"/>
        <end position="252"/>
    </location>
    <ligand>
        <name>substrate</name>
    </ligand>
</feature>
<feature type="binding site" evidence="16">
    <location>
        <begin position="7"/>
        <end position="12"/>
    </location>
    <ligand>
        <name>NAD(+)</name>
        <dbReference type="ChEBI" id="CHEBI:57540"/>
    </ligand>
</feature>
<dbReference type="PRINTS" id="PR00077">
    <property type="entry name" value="GPDHDRGNASE"/>
</dbReference>
<dbReference type="FunFam" id="3.40.50.720:FF:000019">
    <property type="entry name" value="Glycerol-3-phosphate dehydrogenase [NAD(P)+]"/>
    <property type="match status" value="1"/>
</dbReference>
<comment type="catalytic activity">
    <reaction evidence="9">
        <text>sn-glycerol 3-phosphate + NADP(+) = dihydroxyacetone phosphate + NADPH + H(+)</text>
        <dbReference type="Rhea" id="RHEA:11096"/>
        <dbReference type="ChEBI" id="CHEBI:15378"/>
        <dbReference type="ChEBI" id="CHEBI:57597"/>
        <dbReference type="ChEBI" id="CHEBI:57642"/>
        <dbReference type="ChEBI" id="CHEBI:57783"/>
        <dbReference type="ChEBI" id="CHEBI:58349"/>
        <dbReference type="EC" id="1.1.1.94"/>
    </reaction>
    <physiologicalReaction direction="right-to-left" evidence="9">
        <dbReference type="Rhea" id="RHEA:11098"/>
    </physiologicalReaction>
</comment>
<comment type="caution">
    <text evidence="20">The sequence shown here is derived from an EMBL/GenBank/DDBJ whole genome shotgun (WGS) entry which is preliminary data.</text>
</comment>
<feature type="domain" description="Glycerol-3-phosphate dehydrogenase NAD-dependent C-terminal" evidence="19">
    <location>
        <begin position="176"/>
        <end position="316"/>
    </location>
</feature>
<feature type="binding site" evidence="13">
    <location>
        <position position="136"/>
    </location>
    <ligand>
        <name>NADPH</name>
        <dbReference type="ChEBI" id="CHEBI:57783"/>
    </ligand>
</feature>
<comment type="similarity">
    <text evidence="1 13 17">Belongs to the NAD-dependent glycerol-3-phosphate dehydrogenase family.</text>
</comment>
<dbReference type="GO" id="GO:0051287">
    <property type="term" value="F:NAD binding"/>
    <property type="evidence" value="ECO:0007669"/>
    <property type="project" value="InterPro"/>
</dbReference>
<evidence type="ECO:0000256" key="16">
    <source>
        <dbReference type="PIRSR" id="PIRSR000114-3"/>
    </source>
</evidence>
<evidence type="ECO:0000256" key="13">
    <source>
        <dbReference type="HAMAP-Rule" id="MF_00394"/>
    </source>
</evidence>
<evidence type="ECO:0000256" key="12">
    <source>
        <dbReference type="ARBA" id="ARBA00080511"/>
    </source>
</evidence>
<sequence length="327" mass="34078">MRIAVFGAGAWGTALAQAFSSAHETTLWARNPEHVNAMQQSGENARYLPGIPLSPALSLSADFAATARGADLHLVVTPLSGLRTTVRSLRQLQPDTPLLWACKGLEAGTGKLPHEIVTEELDADAACGVLTGPSFAAEVARLQPTAVTLAAADTTFAQFWVNQLHQPLLRIYANTDLVGCEIGGAVKNVMAIAAGVSDGMGFGLNARAALITRGLAEIARLGAALGGRPDTLMGLAGMGDLILTCTGDLSRNRRVGLALAAGKTLDDILRELGHVAEGVSTAREVVGLAGRLGVEMPICEAVHGLLHDGLIARDAVEQLLSRDPKHE</sequence>
<evidence type="ECO:0000256" key="14">
    <source>
        <dbReference type="PIRSR" id="PIRSR000114-1"/>
    </source>
</evidence>
<gene>
    <name evidence="13" type="primary">gpsA</name>
    <name evidence="20" type="ORF">C7389_11984</name>
</gene>
<evidence type="ECO:0000259" key="19">
    <source>
        <dbReference type="Pfam" id="PF07479"/>
    </source>
</evidence>
<evidence type="ECO:0000256" key="4">
    <source>
        <dbReference type="ARBA" id="ARBA00023002"/>
    </source>
</evidence>
<dbReference type="InterPro" id="IPR036291">
    <property type="entry name" value="NAD(P)-bd_dom_sf"/>
</dbReference>
<evidence type="ECO:0000256" key="3">
    <source>
        <dbReference type="ARBA" id="ARBA00022857"/>
    </source>
</evidence>
<comment type="subcellular location">
    <subcellularLocation>
        <location evidence="13">Cytoplasm</location>
    </subcellularLocation>
</comment>
<feature type="binding site" evidence="13">
    <location>
        <position position="47"/>
    </location>
    <ligand>
        <name>NADPH</name>
        <dbReference type="ChEBI" id="CHEBI:57783"/>
    </ligand>
</feature>
<keyword evidence="7 13" id="KW-0594">Phospholipid biosynthesis</keyword>
<dbReference type="InterPro" id="IPR008927">
    <property type="entry name" value="6-PGluconate_DH-like_C_sf"/>
</dbReference>
<keyword evidence="5 13" id="KW-0520">NAD</keyword>
<keyword evidence="21" id="KW-1185">Reference proteome</keyword>
<dbReference type="GO" id="GO:0005975">
    <property type="term" value="P:carbohydrate metabolic process"/>
    <property type="evidence" value="ECO:0007669"/>
    <property type="project" value="InterPro"/>
</dbReference>
<evidence type="ECO:0000313" key="21">
    <source>
        <dbReference type="Proteomes" id="UP000295129"/>
    </source>
</evidence>
<name>A0A4R6DSI3_9RHOO</name>
<dbReference type="InterPro" id="IPR006109">
    <property type="entry name" value="G3P_DH_NAD-dep_C"/>
</dbReference>
<evidence type="ECO:0000256" key="11">
    <source>
        <dbReference type="ARBA" id="ARBA00069372"/>
    </source>
</evidence>
<dbReference type="UniPathway" id="UPA00940"/>
<keyword evidence="6 13" id="KW-0443">Lipid metabolism</keyword>
<evidence type="ECO:0000256" key="2">
    <source>
        <dbReference type="ARBA" id="ARBA00022516"/>
    </source>
</evidence>
<evidence type="ECO:0000256" key="6">
    <source>
        <dbReference type="ARBA" id="ARBA00023098"/>
    </source>
</evidence>
<dbReference type="RefSeq" id="WP_211168420.1">
    <property type="nucleotide sequence ID" value="NZ_SNVV01000019.1"/>
</dbReference>
<dbReference type="GO" id="GO:0046167">
    <property type="term" value="P:glycerol-3-phosphate biosynthetic process"/>
    <property type="evidence" value="ECO:0007669"/>
    <property type="project" value="UniProtKB-UniRule"/>
</dbReference>
<feature type="active site" description="Proton acceptor" evidence="13 14">
    <location>
        <position position="187"/>
    </location>
</feature>
<dbReference type="GO" id="GO:0046168">
    <property type="term" value="P:glycerol-3-phosphate catabolic process"/>
    <property type="evidence" value="ECO:0007669"/>
    <property type="project" value="InterPro"/>
</dbReference>
<evidence type="ECO:0000256" key="7">
    <source>
        <dbReference type="ARBA" id="ARBA00023209"/>
    </source>
</evidence>
<dbReference type="GO" id="GO:0008654">
    <property type="term" value="P:phospholipid biosynthetic process"/>
    <property type="evidence" value="ECO:0007669"/>
    <property type="project" value="UniProtKB-KW"/>
</dbReference>
<feature type="binding site" evidence="15">
    <location>
        <position position="103"/>
    </location>
    <ligand>
        <name>substrate</name>
    </ligand>
</feature>
<dbReference type="Gene3D" id="3.40.50.720">
    <property type="entry name" value="NAD(P)-binding Rossmann-like Domain"/>
    <property type="match status" value="1"/>
</dbReference>
<feature type="binding site" evidence="13">
    <location>
        <position position="187"/>
    </location>
    <ligand>
        <name>sn-glycerol 3-phosphate</name>
        <dbReference type="ChEBI" id="CHEBI:57597"/>
    </ligand>
</feature>
<dbReference type="AlphaFoldDB" id="A0A4R6DSI3"/>
<feature type="binding site" evidence="13">
    <location>
        <position position="240"/>
    </location>
    <ligand>
        <name>sn-glycerol 3-phosphate</name>
        <dbReference type="ChEBI" id="CHEBI:57597"/>
    </ligand>
</feature>
<evidence type="ECO:0000259" key="18">
    <source>
        <dbReference type="Pfam" id="PF01210"/>
    </source>
</evidence>
<keyword evidence="13" id="KW-0963">Cytoplasm</keyword>
<feature type="domain" description="Glycerol-3-phosphate dehydrogenase NAD-dependent N-terminal" evidence="18">
    <location>
        <begin position="3"/>
        <end position="156"/>
    </location>
</feature>
<dbReference type="InterPro" id="IPR006168">
    <property type="entry name" value="G3P_DH_NAD-dep"/>
</dbReference>
<feature type="binding site" evidence="16">
    <location>
        <position position="136"/>
    </location>
    <ligand>
        <name>NAD(+)</name>
        <dbReference type="ChEBI" id="CHEBI:57540"/>
    </ligand>
</feature>
<evidence type="ECO:0000256" key="9">
    <source>
        <dbReference type="ARBA" id="ARBA00052716"/>
    </source>
</evidence>
<evidence type="ECO:0000256" key="10">
    <source>
        <dbReference type="ARBA" id="ARBA00066687"/>
    </source>
</evidence>
<evidence type="ECO:0000256" key="1">
    <source>
        <dbReference type="ARBA" id="ARBA00011009"/>
    </source>
</evidence>
<accession>A0A4R6DSI3</accession>
<feature type="binding site" evidence="13">
    <location>
        <position position="132"/>
    </location>
    <ligand>
        <name>sn-glycerol 3-phosphate</name>
        <dbReference type="ChEBI" id="CHEBI:57597"/>
    </ligand>
</feature>
<dbReference type="GO" id="GO:0005829">
    <property type="term" value="C:cytosol"/>
    <property type="evidence" value="ECO:0007669"/>
    <property type="project" value="TreeGrafter"/>
</dbReference>
<keyword evidence="8 13" id="KW-1208">Phospholipid metabolism</keyword>
<dbReference type="Pfam" id="PF01210">
    <property type="entry name" value="NAD_Gly3P_dh_N"/>
    <property type="match status" value="1"/>
</dbReference>
<keyword evidence="3 13" id="KW-0521">NADP</keyword>
<dbReference type="PANTHER" id="PTHR11728">
    <property type="entry name" value="GLYCEROL-3-PHOSPHATE DEHYDROGENASE"/>
    <property type="match status" value="1"/>
</dbReference>
<dbReference type="GO" id="GO:0006650">
    <property type="term" value="P:glycerophospholipid metabolic process"/>
    <property type="evidence" value="ECO:0007669"/>
    <property type="project" value="UniProtKB-UniRule"/>
</dbReference>
<evidence type="ECO:0000256" key="15">
    <source>
        <dbReference type="PIRSR" id="PIRSR000114-2"/>
    </source>
</evidence>
<evidence type="ECO:0000256" key="5">
    <source>
        <dbReference type="ARBA" id="ARBA00023027"/>
    </source>
</evidence>
<comment type="caution">
    <text evidence="13">Lacks conserved residue(s) required for the propagation of feature annotation.</text>
</comment>
<dbReference type="InterPro" id="IPR011128">
    <property type="entry name" value="G3P_DH_NAD-dep_N"/>
</dbReference>
<feature type="binding site" evidence="13">
    <location>
        <position position="251"/>
    </location>
    <ligand>
        <name>sn-glycerol 3-phosphate</name>
        <dbReference type="ChEBI" id="CHEBI:57597"/>
    </ligand>
</feature>
<dbReference type="SUPFAM" id="SSF48179">
    <property type="entry name" value="6-phosphogluconate dehydrogenase C-terminal domain-like"/>
    <property type="match status" value="1"/>
</dbReference>
<feature type="binding site" evidence="13">
    <location>
        <position position="275"/>
    </location>
    <ligand>
        <name>NADPH</name>
        <dbReference type="ChEBI" id="CHEBI:57783"/>
    </ligand>
</feature>
<evidence type="ECO:0000313" key="20">
    <source>
        <dbReference type="EMBL" id="TDN47574.1"/>
    </source>
</evidence>
<feature type="binding site" evidence="13">
    <location>
        <position position="250"/>
    </location>
    <ligand>
        <name>sn-glycerol 3-phosphate</name>
        <dbReference type="ChEBI" id="CHEBI:57597"/>
    </ligand>
</feature>
<dbReference type="Pfam" id="PF07479">
    <property type="entry name" value="NAD_Gly3P_dh_C"/>
    <property type="match status" value="1"/>
</dbReference>
<dbReference type="Gene3D" id="1.10.1040.10">
    <property type="entry name" value="N-(1-d-carboxylethyl)-l-norvaline Dehydrogenase, domain 2"/>
    <property type="match status" value="1"/>
</dbReference>
<dbReference type="InterPro" id="IPR013328">
    <property type="entry name" value="6PGD_dom2"/>
</dbReference>
<protein>
    <recommendedName>
        <fullName evidence="11 13">Glycerol-3-phosphate dehydrogenase [NAD(P)+]</fullName>
        <ecNumber evidence="10 13">1.1.1.94</ecNumber>
    </recommendedName>
    <alternativeName>
        <fullName evidence="13">NAD(P)(+)-dependent glycerol-3-phosphate dehydrogenase</fullName>
    </alternativeName>
    <alternativeName>
        <fullName evidence="12 13">NAD(P)H-dependent dihydroxyacetone-phosphate reductase</fullName>
    </alternativeName>
</protein>
<dbReference type="SUPFAM" id="SSF51735">
    <property type="entry name" value="NAD(P)-binding Rossmann-fold domains"/>
    <property type="match status" value="1"/>
</dbReference>
<dbReference type="GO" id="GO:0141153">
    <property type="term" value="F:glycerol-3-phosphate dehydrogenase (NADP+) activity"/>
    <property type="evidence" value="ECO:0007669"/>
    <property type="project" value="RHEA"/>
</dbReference>
<comment type="pathway">
    <text evidence="13">Membrane lipid metabolism; glycerophospholipid metabolism.</text>
</comment>
<dbReference type="HAMAP" id="MF_00394">
    <property type="entry name" value="NAD_Glyc3P_dehydrog"/>
    <property type="match status" value="1"/>
</dbReference>
<feature type="binding site" evidence="16">
    <location>
        <position position="251"/>
    </location>
    <ligand>
        <name>NAD(+)</name>
        <dbReference type="ChEBI" id="CHEBI:57540"/>
    </ligand>
</feature>
<proteinExistence type="inferred from homology"/>
<feature type="binding site" evidence="13">
    <location>
        <position position="251"/>
    </location>
    <ligand>
        <name>NADPH</name>
        <dbReference type="ChEBI" id="CHEBI:57783"/>
    </ligand>
</feature>
<reference evidence="20 21" key="1">
    <citation type="submission" date="2019-03" db="EMBL/GenBank/DDBJ databases">
        <title>Genomic Encyclopedia of Type Strains, Phase IV (KMG-IV): sequencing the most valuable type-strain genomes for metagenomic binning, comparative biology and taxonomic classification.</title>
        <authorList>
            <person name="Goeker M."/>
        </authorList>
    </citation>
    <scope>NUCLEOTIDE SEQUENCE [LARGE SCALE GENOMIC DNA]</scope>
    <source>
        <strain evidence="20 21">DSM 12121</strain>
    </source>
</reference>
<feature type="binding site" evidence="13">
    <location>
        <position position="103"/>
    </location>
    <ligand>
        <name>NADPH</name>
        <dbReference type="ChEBI" id="CHEBI:57783"/>
    </ligand>
</feature>
<dbReference type="EMBL" id="SNVV01000019">
    <property type="protein sequence ID" value="TDN47574.1"/>
    <property type="molecule type" value="Genomic_DNA"/>
</dbReference>
<comment type="catalytic activity">
    <reaction evidence="13">
        <text>sn-glycerol 3-phosphate + NAD(+) = dihydroxyacetone phosphate + NADH + H(+)</text>
        <dbReference type="Rhea" id="RHEA:11092"/>
        <dbReference type="ChEBI" id="CHEBI:15378"/>
        <dbReference type="ChEBI" id="CHEBI:57540"/>
        <dbReference type="ChEBI" id="CHEBI:57597"/>
        <dbReference type="ChEBI" id="CHEBI:57642"/>
        <dbReference type="ChEBI" id="CHEBI:57945"/>
        <dbReference type="EC" id="1.1.1.94"/>
    </reaction>
</comment>
<dbReference type="NCBIfam" id="NF000942">
    <property type="entry name" value="PRK00094.1-4"/>
    <property type="match status" value="1"/>
</dbReference>
<comment type="function">
    <text evidence="13">Catalyzes the reduction of the glycolytic intermediate dihydroxyacetone phosphate (DHAP) to sn-glycerol 3-phosphate (G3P), the key precursor for phospholipid synthesis.</text>
</comment>
<feature type="binding site" evidence="13">
    <location>
        <position position="30"/>
    </location>
    <ligand>
        <name>NADPH</name>
        <dbReference type="ChEBI" id="CHEBI:57783"/>
    </ligand>
</feature>
<keyword evidence="2 13" id="KW-0444">Lipid biosynthesis</keyword>
<feature type="binding site" evidence="13">
    <location>
        <position position="134"/>
    </location>
    <ligand>
        <name>sn-glycerol 3-phosphate</name>
        <dbReference type="ChEBI" id="CHEBI:57597"/>
    </ligand>
</feature>
<keyword evidence="13" id="KW-0547">Nucleotide-binding</keyword>